<sequence>MLGSCGFTNTLPDHKSNPRETLDHVIELLLVAANRGWRYDRIISRRVTMGAVNAVLDHIDASVSLKVGYQQISSSGDVDSSETRISKLAPVPSNGWRQQISTKQETLRTRPLRTFIHFLILTGPCASARIFRSLIPCGCLAHFNHSARMWNVDSSNDKKAPGTCKNDMGGQGTVDVFPSSWTRVSIGEEPLHSPLNDRLIKLKHPLKTSPKKANAFAASHEEREPGFYSGSVFEFPNHGDPRDVNNLAAKCSTSNLTNWEVPEGTKKAGLSVMLR</sequence>
<evidence type="ECO:0000313" key="2">
    <source>
        <dbReference type="Proteomes" id="UP000019149"/>
    </source>
</evidence>
<dbReference type="AlphaFoldDB" id="W6V5K5"/>
<keyword evidence="2" id="KW-1185">Reference proteome</keyword>
<proteinExistence type="predicted"/>
<dbReference type="GeneID" id="36339373"/>
<dbReference type="RefSeq" id="XP_024352790.1">
    <property type="nucleotide sequence ID" value="XM_024492907.1"/>
</dbReference>
<dbReference type="Proteomes" id="UP000019149">
    <property type="component" value="Unassembled WGS sequence"/>
</dbReference>
<name>W6V5K5_ECHGR</name>
<protein>
    <submittedName>
        <fullName evidence="1">Uncharacterized protein</fullName>
    </submittedName>
</protein>
<gene>
    <name evidence="1" type="ORF">EGR_03658</name>
</gene>
<accession>W6V5K5</accession>
<reference evidence="1 2" key="1">
    <citation type="journal article" date="2013" name="Nat. Genet.">
        <title>The genome of the hydatid tapeworm Echinococcus granulosus.</title>
        <authorList>
            <person name="Zheng H."/>
            <person name="Zhang W."/>
            <person name="Zhang L."/>
            <person name="Zhang Z."/>
            <person name="Li J."/>
            <person name="Lu G."/>
            <person name="Zhu Y."/>
            <person name="Wang Y."/>
            <person name="Huang Y."/>
            <person name="Liu J."/>
            <person name="Kang H."/>
            <person name="Chen J."/>
            <person name="Wang L."/>
            <person name="Chen A."/>
            <person name="Yu S."/>
            <person name="Gao Z."/>
            <person name="Jin L."/>
            <person name="Gu W."/>
            <person name="Wang Z."/>
            <person name="Zhao L."/>
            <person name="Shi B."/>
            <person name="Wen H."/>
            <person name="Lin R."/>
            <person name="Jones M.K."/>
            <person name="Brejova B."/>
            <person name="Vinar T."/>
            <person name="Zhao G."/>
            <person name="McManus D.P."/>
            <person name="Chen Z."/>
            <person name="Zhou Y."/>
            <person name="Wang S."/>
        </authorList>
    </citation>
    <scope>NUCLEOTIDE SEQUENCE [LARGE SCALE GENOMIC DNA]</scope>
</reference>
<dbReference type="CTD" id="36339373"/>
<comment type="caution">
    <text evidence="1">The sequence shown here is derived from an EMBL/GenBank/DDBJ whole genome shotgun (WGS) entry which is preliminary data.</text>
</comment>
<evidence type="ECO:0000313" key="1">
    <source>
        <dbReference type="EMBL" id="EUB61594.1"/>
    </source>
</evidence>
<organism evidence="1 2">
    <name type="scientific">Echinococcus granulosus</name>
    <name type="common">Hydatid tapeworm</name>
    <dbReference type="NCBI Taxonomy" id="6210"/>
    <lineage>
        <taxon>Eukaryota</taxon>
        <taxon>Metazoa</taxon>
        <taxon>Spiralia</taxon>
        <taxon>Lophotrochozoa</taxon>
        <taxon>Platyhelminthes</taxon>
        <taxon>Cestoda</taxon>
        <taxon>Eucestoda</taxon>
        <taxon>Cyclophyllidea</taxon>
        <taxon>Taeniidae</taxon>
        <taxon>Echinococcus</taxon>
        <taxon>Echinococcus granulosus group</taxon>
    </lineage>
</organism>
<dbReference type="KEGG" id="egl:EGR_03658"/>
<dbReference type="EMBL" id="APAU02000019">
    <property type="protein sequence ID" value="EUB61594.1"/>
    <property type="molecule type" value="Genomic_DNA"/>
</dbReference>